<keyword evidence="3" id="KW-0648">Protein biosynthesis</keyword>
<dbReference type="SUPFAM" id="SSF100966">
    <property type="entry name" value="Translation initiation factor 2 beta, aIF2beta, N-terminal domain"/>
    <property type="match status" value="1"/>
</dbReference>
<dbReference type="PANTHER" id="PTHR23001:SF3">
    <property type="entry name" value="EUKARYOTIC TRANSLATION INITIATION FACTOR 2 SUBUNIT 2"/>
    <property type="match status" value="1"/>
</dbReference>
<sequence>MVVDMAKKDMYVRLLDTVLDRVAKSVTKSGDRELVLRPVLIHGGRNVILSNLKQIAEALNREPEHIARFMLKETGRAGAVEEDRLVIQGRITPEEVRRLIELYVKEFVKCPICGGIDTRLVSEKKFRFVVCEVCGAKNPVRKI</sequence>
<evidence type="ECO:0000256" key="2">
    <source>
        <dbReference type="ARBA" id="ARBA00022540"/>
    </source>
</evidence>
<dbReference type="Proteomes" id="UP000608579">
    <property type="component" value="Unassembled WGS sequence"/>
</dbReference>
<dbReference type="Gene3D" id="3.30.30.170">
    <property type="match status" value="1"/>
</dbReference>
<evidence type="ECO:0000313" key="6">
    <source>
        <dbReference type="Proteomes" id="UP000608579"/>
    </source>
</evidence>
<dbReference type="InterPro" id="IPR045196">
    <property type="entry name" value="IF2/IF5"/>
</dbReference>
<proteinExistence type="inferred from homology"/>
<dbReference type="AlphaFoldDB" id="A0A832ZU16"/>
<dbReference type="EMBL" id="DQVM01000007">
    <property type="protein sequence ID" value="HIQ28988.1"/>
    <property type="molecule type" value="Genomic_DNA"/>
</dbReference>
<evidence type="ECO:0000256" key="3">
    <source>
        <dbReference type="ARBA" id="ARBA00022917"/>
    </source>
</evidence>
<dbReference type="InterPro" id="IPR002735">
    <property type="entry name" value="Transl_init_fac_IF2/IF5_dom"/>
</dbReference>
<dbReference type="GO" id="GO:0003743">
    <property type="term" value="F:translation initiation factor activity"/>
    <property type="evidence" value="ECO:0007669"/>
    <property type="project" value="UniProtKB-KW"/>
</dbReference>
<dbReference type="Pfam" id="PF01873">
    <property type="entry name" value="eIF-5_eIF-2B"/>
    <property type="match status" value="1"/>
</dbReference>
<comment type="caution">
    <text evidence="5">The sequence shown here is derived from an EMBL/GenBank/DDBJ whole genome shotgun (WGS) entry which is preliminary data.</text>
</comment>
<comment type="similarity">
    <text evidence="1">Belongs to the eIF-2-beta/eIF-5 family.</text>
</comment>
<feature type="domain" description="Translation initiation factor IF2/IF5" evidence="4">
    <location>
        <begin position="30"/>
        <end position="137"/>
    </location>
</feature>
<dbReference type="SMART" id="SM00653">
    <property type="entry name" value="eIF2B_5"/>
    <property type="match status" value="1"/>
</dbReference>
<evidence type="ECO:0000259" key="4">
    <source>
        <dbReference type="SMART" id="SM00653"/>
    </source>
</evidence>
<gene>
    <name evidence="5" type="ORF">EYH45_00315</name>
</gene>
<evidence type="ECO:0000313" key="5">
    <source>
        <dbReference type="EMBL" id="HIQ28988.1"/>
    </source>
</evidence>
<dbReference type="InterPro" id="IPR016189">
    <property type="entry name" value="Transl_init_fac_IF2/IF5_N"/>
</dbReference>
<dbReference type="NCBIfam" id="NF003067">
    <property type="entry name" value="PRK03988.1"/>
    <property type="match status" value="1"/>
</dbReference>
<name>A0A832ZU16_CALS0</name>
<protein>
    <submittedName>
        <fullName evidence="5">Translation initiation factor IF-2 subunit beta</fullName>
    </submittedName>
</protein>
<accession>A0A832ZU16</accession>
<dbReference type="InterPro" id="IPR016190">
    <property type="entry name" value="Transl_init_fac_IF2/IF5_Zn-bd"/>
</dbReference>
<evidence type="ECO:0000256" key="1">
    <source>
        <dbReference type="ARBA" id="ARBA00010397"/>
    </source>
</evidence>
<dbReference type="SUPFAM" id="SSF75689">
    <property type="entry name" value="Zinc-binding domain of translation initiation factor 2 beta"/>
    <property type="match status" value="1"/>
</dbReference>
<dbReference type="PANTHER" id="PTHR23001">
    <property type="entry name" value="EUKARYOTIC TRANSLATION INITIATION FACTOR"/>
    <property type="match status" value="1"/>
</dbReference>
<keyword evidence="2 5" id="KW-0396">Initiation factor</keyword>
<reference evidence="5" key="1">
    <citation type="journal article" date="2020" name="ISME J.">
        <title>Gammaproteobacteria mediating utilization of methyl-, sulfur- and petroleum organic compounds in deep ocean hydrothermal plumes.</title>
        <authorList>
            <person name="Zhou Z."/>
            <person name="Liu Y."/>
            <person name="Pan J."/>
            <person name="Cron B.R."/>
            <person name="Toner B.M."/>
            <person name="Anantharaman K."/>
            <person name="Breier J.A."/>
            <person name="Dick G.J."/>
            <person name="Li M."/>
        </authorList>
    </citation>
    <scope>NUCLEOTIDE SEQUENCE</scope>
    <source>
        <strain evidence="5">SZUA-1515</strain>
    </source>
</reference>
<organism evidence="5 6">
    <name type="scientific">Caldiarchaeum subterraneum</name>
    <dbReference type="NCBI Taxonomy" id="311458"/>
    <lineage>
        <taxon>Archaea</taxon>
        <taxon>Nitrososphaerota</taxon>
        <taxon>Candidatus Caldarchaeales</taxon>
        <taxon>Candidatus Caldarchaeaceae</taxon>
        <taxon>Candidatus Caldarchaeum</taxon>
    </lineage>
</organism>